<evidence type="ECO:0000313" key="1">
    <source>
        <dbReference type="EMBL" id="KKM03263.1"/>
    </source>
</evidence>
<organism evidence="1">
    <name type="scientific">marine sediment metagenome</name>
    <dbReference type="NCBI Taxonomy" id="412755"/>
    <lineage>
        <taxon>unclassified sequences</taxon>
        <taxon>metagenomes</taxon>
        <taxon>ecological metagenomes</taxon>
    </lineage>
</organism>
<name>A0A0F9JWJ5_9ZZZZ</name>
<sequence>MANFPCKECKSDLDPVVNFFVKIQQEEKVKDVGEIELSGNCPCCSESYSFSGKMFSHLMNTRIREGAEGLDEITFNRVIELSDE</sequence>
<proteinExistence type="predicted"/>
<comment type="caution">
    <text evidence="1">The sequence shown here is derived from an EMBL/GenBank/DDBJ whole genome shotgun (WGS) entry which is preliminary data.</text>
</comment>
<gene>
    <name evidence="1" type="ORF">LCGC14_1776230</name>
</gene>
<reference evidence="1" key="1">
    <citation type="journal article" date="2015" name="Nature">
        <title>Complex archaea that bridge the gap between prokaryotes and eukaryotes.</title>
        <authorList>
            <person name="Spang A."/>
            <person name="Saw J.H."/>
            <person name="Jorgensen S.L."/>
            <person name="Zaremba-Niedzwiedzka K."/>
            <person name="Martijn J."/>
            <person name="Lind A.E."/>
            <person name="van Eijk R."/>
            <person name="Schleper C."/>
            <person name="Guy L."/>
            <person name="Ettema T.J."/>
        </authorList>
    </citation>
    <scope>NUCLEOTIDE SEQUENCE</scope>
</reference>
<feature type="non-terminal residue" evidence="1">
    <location>
        <position position="84"/>
    </location>
</feature>
<protein>
    <submittedName>
        <fullName evidence="1">Uncharacterized protein</fullName>
    </submittedName>
</protein>
<dbReference type="AlphaFoldDB" id="A0A0F9JWJ5"/>
<accession>A0A0F9JWJ5</accession>
<dbReference type="EMBL" id="LAZR01016724">
    <property type="protein sequence ID" value="KKM03263.1"/>
    <property type="molecule type" value="Genomic_DNA"/>
</dbReference>